<dbReference type="EMBL" id="QAAA01000004">
    <property type="protein sequence ID" value="PTN02936.1"/>
    <property type="molecule type" value="Genomic_DNA"/>
</dbReference>
<accession>A0A2T5BU16</accession>
<dbReference type="Gene3D" id="3.40.50.720">
    <property type="entry name" value="NAD(P)-binding Rossmann-like Domain"/>
    <property type="match status" value="1"/>
</dbReference>
<evidence type="ECO:0000313" key="4">
    <source>
        <dbReference type="Proteomes" id="UP000243859"/>
    </source>
</evidence>
<keyword evidence="4" id="KW-1185">Reference proteome</keyword>
<protein>
    <submittedName>
        <fullName evidence="3">Putative dehydrogenase</fullName>
    </submittedName>
</protein>
<reference evidence="3 4" key="1">
    <citation type="submission" date="2018-04" db="EMBL/GenBank/DDBJ databases">
        <title>Genomic Encyclopedia of Archaeal and Bacterial Type Strains, Phase II (KMG-II): from individual species to whole genera.</title>
        <authorList>
            <person name="Goeker M."/>
        </authorList>
    </citation>
    <scope>NUCLEOTIDE SEQUENCE [LARGE SCALE GENOMIC DNA]</scope>
    <source>
        <strain evidence="3 4">DSM 18064</strain>
    </source>
</reference>
<organism evidence="3 4">
    <name type="scientific">Rhodovulum imhoffii</name>
    <dbReference type="NCBI Taxonomy" id="365340"/>
    <lineage>
        <taxon>Bacteria</taxon>
        <taxon>Pseudomonadati</taxon>
        <taxon>Pseudomonadota</taxon>
        <taxon>Alphaproteobacteria</taxon>
        <taxon>Rhodobacterales</taxon>
        <taxon>Paracoccaceae</taxon>
        <taxon>Rhodovulum</taxon>
    </lineage>
</organism>
<dbReference type="InterPro" id="IPR051450">
    <property type="entry name" value="Gfo/Idh/MocA_Oxidoreductases"/>
</dbReference>
<dbReference type="InterPro" id="IPR000683">
    <property type="entry name" value="Gfo/Idh/MocA-like_OxRdtase_N"/>
</dbReference>
<dbReference type="GO" id="GO:0000166">
    <property type="term" value="F:nucleotide binding"/>
    <property type="evidence" value="ECO:0007669"/>
    <property type="project" value="InterPro"/>
</dbReference>
<comment type="caution">
    <text evidence="3">The sequence shown here is derived from an EMBL/GenBank/DDBJ whole genome shotgun (WGS) entry which is preliminary data.</text>
</comment>
<evidence type="ECO:0000259" key="1">
    <source>
        <dbReference type="Pfam" id="PF01408"/>
    </source>
</evidence>
<dbReference type="OrthoDB" id="9792935at2"/>
<dbReference type="SUPFAM" id="SSF51735">
    <property type="entry name" value="NAD(P)-binding Rossmann-fold domains"/>
    <property type="match status" value="1"/>
</dbReference>
<dbReference type="InterPro" id="IPR055170">
    <property type="entry name" value="GFO_IDH_MocA-like_dom"/>
</dbReference>
<dbReference type="Pfam" id="PF01408">
    <property type="entry name" value="GFO_IDH_MocA"/>
    <property type="match status" value="1"/>
</dbReference>
<dbReference type="PANTHER" id="PTHR43377">
    <property type="entry name" value="BILIVERDIN REDUCTASE A"/>
    <property type="match status" value="1"/>
</dbReference>
<sequence length="338" mass="36361">MGRKFLIVGLGSIGRRHMSNLAAAYPEASFTVLRHRPSSDRLCDRLGAHIVTDREEAIAGDHDLAVISSPSANHIDVLPGLIARGTNLLVEKPIVTNTHDCDLILDLLDSAPPAVRVSGFNFRYLPSLQLIRDMIREGALGTVVRAAFAAGQWLGDWRKGTDYRASYSADAARGGGVELDLVHEIDVARWFFGDLDLRFAQAGRLSALGLKSNDVSVMVMSPPRQAGPIVQVTLDYVARQRLRHYEIVGDKAAILWDIGGKVELVTPQGRQVLAEQPGGFDVGQTYIDMISHIGAACETGGWPAPLQNLQDGIASTRLALAAREAGTPQGTGEGTESP</sequence>
<evidence type="ECO:0000313" key="3">
    <source>
        <dbReference type="EMBL" id="PTN02936.1"/>
    </source>
</evidence>
<dbReference type="Gene3D" id="3.30.360.10">
    <property type="entry name" value="Dihydrodipicolinate Reductase, domain 2"/>
    <property type="match status" value="1"/>
</dbReference>
<feature type="domain" description="Gfo/Idh/MocA-like oxidoreductase N-terminal" evidence="1">
    <location>
        <begin position="4"/>
        <end position="112"/>
    </location>
</feature>
<dbReference type="InterPro" id="IPR036291">
    <property type="entry name" value="NAD(P)-bd_dom_sf"/>
</dbReference>
<dbReference type="AlphaFoldDB" id="A0A2T5BU16"/>
<dbReference type="PANTHER" id="PTHR43377:SF1">
    <property type="entry name" value="BILIVERDIN REDUCTASE A"/>
    <property type="match status" value="1"/>
</dbReference>
<dbReference type="Proteomes" id="UP000243859">
    <property type="component" value="Unassembled WGS sequence"/>
</dbReference>
<dbReference type="Pfam" id="PF22725">
    <property type="entry name" value="GFO_IDH_MocA_C3"/>
    <property type="match status" value="1"/>
</dbReference>
<proteinExistence type="predicted"/>
<dbReference type="RefSeq" id="WP_107891303.1">
    <property type="nucleotide sequence ID" value="NZ_NHSI01000016.1"/>
</dbReference>
<evidence type="ECO:0000259" key="2">
    <source>
        <dbReference type="Pfam" id="PF22725"/>
    </source>
</evidence>
<dbReference type="SUPFAM" id="SSF55347">
    <property type="entry name" value="Glyceraldehyde-3-phosphate dehydrogenase-like, C-terminal domain"/>
    <property type="match status" value="1"/>
</dbReference>
<name>A0A2T5BU16_9RHOB</name>
<gene>
    <name evidence="3" type="ORF">C8N32_10447</name>
</gene>
<feature type="domain" description="GFO/IDH/MocA-like oxidoreductase" evidence="2">
    <location>
        <begin position="129"/>
        <end position="254"/>
    </location>
</feature>